<feature type="domain" description="DUF2231" evidence="2">
    <location>
        <begin position="12"/>
        <end position="136"/>
    </location>
</feature>
<keyword evidence="1" id="KW-1133">Transmembrane helix</keyword>
<feature type="transmembrane region" description="Helical" evidence="1">
    <location>
        <begin position="82"/>
        <end position="102"/>
    </location>
</feature>
<evidence type="ECO:0000256" key="1">
    <source>
        <dbReference type="SAM" id="Phobius"/>
    </source>
</evidence>
<accession>A0A2T0JWU1</accession>
<dbReference type="RefSeq" id="WP_106329594.1">
    <property type="nucleotide sequence ID" value="NZ_BOMO01000153.1"/>
</dbReference>
<keyword evidence="4" id="KW-1185">Reference proteome</keyword>
<evidence type="ECO:0000313" key="3">
    <source>
        <dbReference type="EMBL" id="PRX12361.1"/>
    </source>
</evidence>
<gene>
    <name evidence="3" type="ORF">CLV67_12816</name>
</gene>
<comment type="caution">
    <text evidence="3">The sequence shown here is derived from an EMBL/GenBank/DDBJ whole genome shotgun (WGS) entry which is preliminary data.</text>
</comment>
<name>A0A2T0JWU1_9ACTN</name>
<reference evidence="3 4" key="1">
    <citation type="submission" date="2018-03" db="EMBL/GenBank/DDBJ databases">
        <title>Genomic Encyclopedia of Archaeal and Bacterial Type Strains, Phase II (KMG-II): from individual species to whole genera.</title>
        <authorList>
            <person name="Goeker M."/>
        </authorList>
    </citation>
    <scope>NUCLEOTIDE SEQUENCE [LARGE SCALE GENOMIC DNA]</scope>
    <source>
        <strain evidence="3 4">DSM 43146</strain>
    </source>
</reference>
<feature type="transmembrane region" description="Helical" evidence="1">
    <location>
        <begin position="12"/>
        <end position="33"/>
    </location>
</feature>
<dbReference type="InterPro" id="IPR019251">
    <property type="entry name" value="DUF2231_TM"/>
</dbReference>
<feature type="transmembrane region" description="Helical" evidence="1">
    <location>
        <begin position="45"/>
        <end position="70"/>
    </location>
</feature>
<sequence>MESRLSVAGQAVQPILVMFPLGLFAMAVMFDMADLLGGPSILGALAYWNVVAGLVGGALAAVAGAVDVMFVRRSQDRRLGALRSLINMGVLVVFAVIAMLRVQADDRVVGGGLFTVELLALGLAAFGAWFGGELANGRPPAFAKAAVGARAAAGGRNY</sequence>
<dbReference type="EMBL" id="PVMZ01000028">
    <property type="protein sequence ID" value="PRX12361.1"/>
    <property type="molecule type" value="Genomic_DNA"/>
</dbReference>
<evidence type="ECO:0000259" key="2">
    <source>
        <dbReference type="Pfam" id="PF09990"/>
    </source>
</evidence>
<dbReference type="AlphaFoldDB" id="A0A2T0JWU1"/>
<organism evidence="3 4">
    <name type="scientific">Actinoplanes italicus</name>
    <dbReference type="NCBI Taxonomy" id="113567"/>
    <lineage>
        <taxon>Bacteria</taxon>
        <taxon>Bacillati</taxon>
        <taxon>Actinomycetota</taxon>
        <taxon>Actinomycetes</taxon>
        <taxon>Micromonosporales</taxon>
        <taxon>Micromonosporaceae</taxon>
        <taxon>Actinoplanes</taxon>
    </lineage>
</organism>
<dbReference type="Proteomes" id="UP000239415">
    <property type="component" value="Unassembled WGS sequence"/>
</dbReference>
<keyword evidence="1" id="KW-0812">Transmembrane</keyword>
<proteinExistence type="predicted"/>
<dbReference type="OrthoDB" id="3296762at2"/>
<evidence type="ECO:0000313" key="4">
    <source>
        <dbReference type="Proteomes" id="UP000239415"/>
    </source>
</evidence>
<protein>
    <submittedName>
        <fullName evidence="3">Putative membrane protein</fullName>
    </submittedName>
</protein>
<keyword evidence="1" id="KW-0472">Membrane</keyword>
<dbReference type="Pfam" id="PF09990">
    <property type="entry name" value="DUF2231"/>
    <property type="match status" value="1"/>
</dbReference>
<feature type="transmembrane region" description="Helical" evidence="1">
    <location>
        <begin position="108"/>
        <end position="130"/>
    </location>
</feature>